<dbReference type="InterPro" id="IPR009057">
    <property type="entry name" value="Homeodomain-like_sf"/>
</dbReference>
<dbReference type="RefSeq" id="WP_345363786.1">
    <property type="nucleotide sequence ID" value="NZ_BAABII010000010.1"/>
</dbReference>
<accession>A0ABV4CKA4</accession>
<dbReference type="InterPro" id="IPR001647">
    <property type="entry name" value="HTH_TetR"/>
</dbReference>
<dbReference type="PANTHER" id="PTHR30055">
    <property type="entry name" value="HTH-TYPE TRANSCRIPTIONAL REGULATOR RUTR"/>
    <property type="match status" value="1"/>
</dbReference>
<keyword evidence="3" id="KW-0804">Transcription</keyword>
<sequence>MTSGAGPVGTRRVAATREQILVAAERLFAEQGTAAVSHRRISEAAGQGNNTAVGYHFGTKAALVRAIVRKHQERIEHVRGAMADRSDRSTEVRDWVACLVLPTTRHLADLGPPTWFGRFSAQIMTDPAYREIAVAESLHSPALLRATDALVRCLPELPQEVRRERRDMSRLLLVHTIAERERALADGGSTRRASWEQAATGLIDAITGLWLAPATPAVPDAAREEIPHGGEEDAS</sequence>
<dbReference type="Proteomes" id="UP001564626">
    <property type="component" value="Unassembled WGS sequence"/>
</dbReference>
<evidence type="ECO:0000259" key="4">
    <source>
        <dbReference type="Pfam" id="PF00440"/>
    </source>
</evidence>
<keyword evidence="1" id="KW-0805">Transcription regulation</keyword>
<dbReference type="Pfam" id="PF00440">
    <property type="entry name" value="TetR_N"/>
    <property type="match status" value="1"/>
</dbReference>
<dbReference type="Pfam" id="PF17939">
    <property type="entry name" value="TetR_C_30"/>
    <property type="match status" value="1"/>
</dbReference>
<feature type="domain" description="HTH tetR-type" evidence="4">
    <location>
        <begin position="20"/>
        <end position="67"/>
    </location>
</feature>
<protein>
    <submittedName>
        <fullName evidence="6">TetR/AcrR family transcriptional regulator</fullName>
    </submittedName>
</protein>
<feature type="domain" description="PsrA tetracyclin repressor-like C-terminal" evidence="5">
    <location>
        <begin position="114"/>
        <end position="208"/>
    </location>
</feature>
<organism evidence="6 7">
    <name type="scientific">Saccharopolyspora cebuensis</name>
    <dbReference type="NCBI Taxonomy" id="418759"/>
    <lineage>
        <taxon>Bacteria</taxon>
        <taxon>Bacillati</taxon>
        <taxon>Actinomycetota</taxon>
        <taxon>Actinomycetes</taxon>
        <taxon>Pseudonocardiales</taxon>
        <taxon>Pseudonocardiaceae</taxon>
        <taxon>Saccharopolyspora</taxon>
    </lineage>
</organism>
<name>A0ABV4CKA4_9PSEU</name>
<gene>
    <name evidence="6" type="ORF">AB8O55_16000</name>
</gene>
<proteinExistence type="predicted"/>
<evidence type="ECO:0000313" key="6">
    <source>
        <dbReference type="EMBL" id="MEY8040913.1"/>
    </source>
</evidence>
<dbReference type="EMBL" id="JBGEHV010000028">
    <property type="protein sequence ID" value="MEY8040913.1"/>
    <property type="molecule type" value="Genomic_DNA"/>
</dbReference>
<keyword evidence="2" id="KW-0238">DNA-binding</keyword>
<dbReference type="InterPro" id="IPR050109">
    <property type="entry name" value="HTH-type_TetR-like_transc_reg"/>
</dbReference>
<evidence type="ECO:0000256" key="3">
    <source>
        <dbReference type="ARBA" id="ARBA00023163"/>
    </source>
</evidence>
<reference evidence="6 7" key="1">
    <citation type="submission" date="2024-08" db="EMBL/GenBank/DDBJ databases">
        <title>Genome mining of Saccharopolyspora cebuensis PGLac3 from Nigerian medicinal plant.</title>
        <authorList>
            <person name="Ezeobiora C.E."/>
            <person name="Igbokwe N.H."/>
            <person name="Amin D.H."/>
            <person name="Mendie U.E."/>
        </authorList>
    </citation>
    <scope>NUCLEOTIDE SEQUENCE [LARGE SCALE GENOMIC DNA]</scope>
    <source>
        <strain evidence="6 7">PGLac3</strain>
    </source>
</reference>
<evidence type="ECO:0000256" key="2">
    <source>
        <dbReference type="ARBA" id="ARBA00023125"/>
    </source>
</evidence>
<dbReference type="InterPro" id="IPR041586">
    <property type="entry name" value="PsrA_TetR_C"/>
</dbReference>
<dbReference type="SUPFAM" id="SSF46689">
    <property type="entry name" value="Homeodomain-like"/>
    <property type="match status" value="1"/>
</dbReference>
<evidence type="ECO:0000259" key="5">
    <source>
        <dbReference type="Pfam" id="PF17939"/>
    </source>
</evidence>
<dbReference type="PANTHER" id="PTHR30055:SF234">
    <property type="entry name" value="HTH-TYPE TRANSCRIPTIONAL REGULATOR BETI"/>
    <property type="match status" value="1"/>
</dbReference>
<evidence type="ECO:0000256" key="1">
    <source>
        <dbReference type="ARBA" id="ARBA00023015"/>
    </source>
</evidence>
<comment type="caution">
    <text evidence="6">The sequence shown here is derived from an EMBL/GenBank/DDBJ whole genome shotgun (WGS) entry which is preliminary data.</text>
</comment>
<keyword evidence="7" id="KW-1185">Reference proteome</keyword>
<evidence type="ECO:0000313" key="7">
    <source>
        <dbReference type="Proteomes" id="UP001564626"/>
    </source>
</evidence>
<dbReference type="Gene3D" id="1.10.357.10">
    <property type="entry name" value="Tetracycline Repressor, domain 2"/>
    <property type="match status" value="1"/>
</dbReference>